<dbReference type="Proteomes" id="UP001143910">
    <property type="component" value="Unassembled WGS sequence"/>
</dbReference>
<proteinExistence type="predicted"/>
<keyword evidence="2" id="KW-1185">Reference proteome</keyword>
<sequence>MAAATIPVPHSYVTPLDSELRVSNYPESAPGVTPILIATLNRPSKLNAITTRMINDIIVLLEAVNVDDRVKAGWTAATRDLPSRQA</sequence>
<reference evidence="1" key="1">
    <citation type="submission" date="2022-08" db="EMBL/GenBank/DDBJ databases">
        <title>Genome Sequence of Lecanicillium fungicola.</title>
        <authorList>
            <person name="Buettner E."/>
        </authorList>
    </citation>
    <scope>NUCLEOTIDE SEQUENCE</scope>
    <source>
        <strain evidence="1">Babe33</strain>
    </source>
</reference>
<name>A0ACC1NX95_9HYPO</name>
<protein>
    <submittedName>
        <fullName evidence="1">Uncharacterized protein</fullName>
    </submittedName>
</protein>
<evidence type="ECO:0000313" key="2">
    <source>
        <dbReference type="Proteomes" id="UP001143910"/>
    </source>
</evidence>
<organism evidence="1 2">
    <name type="scientific">Zarea fungicola</name>
    <dbReference type="NCBI Taxonomy" id="93591"/>
    <lineage>
        <taxon>Eukaryota</taxon>
        <taxon>Fungi</taxon>
        <taxon>Dikarya</taxon>
        <taxon>Ascomycota</taxon>
        <taxon>Pezizomycotina</taxon>
        <taxon>Sordariomycetes</taxon>
        <taxon>Hypocreomycetidae</taxon>
        <taxon>Hypocreales</taxon>
        <taxon>Cordycipitaceae</taxon>
        <taxon>Zarea</taxon>
    </lineage>
</organism>
<gene>
    <name evidence="1" type="ORF">NQ176_g931</name>
</gene>
<dbReference type="EMBL" id="JANJQO010000043">
    <property type="protein sequence ID" value="KAJ2983111.1"/>
    <property type="molecule type" value="Genomic_DNA"/>
</dbReference>
<accession>A0ACC1NX95</accession>
<comment type="caution">
    <text evidence="1">The sequence shown here is derived from an EMBL/GenBank/DDBJ whole genome shotgun (WGS) entry which is preliminary data.</text>
</comment>
<evidence type="ECO:0000313" key="1">
    <source>
        <dbReference type="EMBL" id="KAJ2983111.1"/>
    </source>
</evidence>